<dbReference type="AlphaFoldDB" id="A0A420K8S3"/>
<evidence type="ECO:0000313" key="3">
    <source>
        <dbReference type="Proteomes" id="UP000216225"/>
    </source>
</evidence>
<evidence type="ECO:0000256" key="1">
    <source>
        <dbReference type="ARBA" id="ARBA00022679"/>
    </source>
</evidence>
<organism evidence="2 3">
    <name type="scientific">Alicycliphilus denitrificans</name>
    <dbReference type="NCBI Taxonomy" id="179636"/>
    <lineage>
        <taxon>Bacteria</taxon>
        <taxon>Pseudomonadati</taxon>
        <taxon>Pseudomonadota</taxon>
        <taxon>Betaproteobacteria</taxon>
        <taxon>Burkholderiales</taxon>
        <taxon>Comamonadaceae</taxon>
        <taxon>Alicycliphilus</taxon>
    </lineage>
</organism>
<dbReference type="Gene3D" id="3.30.1540.10">
    <property type="entry name" value="formyl-coa transferase, domain 3"/>
    <property type="match status" value="1"/>
</dbReference>
<dbReference type="Pfam" id="PF02515">
    <property type="entry name" value="CoA_transf_3"/>
    <property type="match status" value="1"/>
</dbReference>
<name>A0A420K8S3_9BURK</name>
<dbReference type="Proteomes" id="UP000216225">
    <property type="component" value="Unassembled WGS sequence"/>
</dbReference>
<accession>A0A420K8S3</accession>
<dbReference type="PANTHER" id="PTHR48207:SF4">
    <property type="entry name" value="BLL6097 PROTEIN"/>
    <property type="match status" value="1"/>
</dbReference>
<dbReference type="PANTHER" id="PTHR48207">
    <property type="entry name" value="SUCCINATE--HYDROXYMETHYLGLUTARATE COA-TRANSFERASE"/>
    <property type="match status" value="1"/>
</dbReference>
<dbReference type="InterPro" id="IPR044855">
    <property type="entry name" value="CoA-Trfase_III_dom3_sf"/>
</dbReference>
<dbReference type="InterPro" id="IPR023606">
    <property type="entry name" value="CoA-Trfase_III_dom_1_sf"/>
</dbReference>
<keyword evidence="1 2" id="KW-0808">Transferase</keyword>
<dbReference type="GO" id="GO:0008410">
    <property type="term" value="F:CoA-transferase activity"/>
    <property type="evidence" value="ECO:0007669"/>
    <property type="project" value="TreeGrafter"/>
</dbReference>
<dbReference type="InterPro" id="IPR050483">
    <property type="entry name" value="CoA-transferase_III_domain"/>
</dbReference>
<protein>
    <submittedName>
        <fullName evidence="2">CoA transferase</fullName>
    </submittedName>
</protein>
<dbReference type="EMBL" id="NKDB02000004">
    <property type="protein sequence ID" value="RKJ95116.1"/>
    <property type="molecule type" value="Genomic_DNA"/>
</dbReference>
<evidence type="ECO:0000313" key="2">
    <source>
        <dbReference type="EMBL" id="RKJ95116.1"/>
    </source>
</evidence>
<sequence>MAGPLAGVRILDLTSNFMGPYASLLLADMGADVCKIEAPGGDPTRGVGPCRNKGMSVIFLHLNRNKRSAVLDLKNPQAAQALQQMLQSADVVLHSLRPKAMAKLGLAYEDVRKINPRIIYCGAFGFGQNGPYAERPAYDDLIQAAVGMPVLQARKSGPPQYVATAIADRLVGMAACNAVAMALYYREKTGYGQSVEVPMFETFAHFVLGDHLYGHTFEPPIGDWGYARMMSAERRPYQTQDGYLGVNIYTDRHWQRFFLAVGRPDMAEDPRYGTIFGRTENIAYLYKFLADTFETKTSAEWLRILTEADIPVIEMNTPETLLRDPHMQAVNFFQLQQHPSEGLLRMMGIPQTWSESQPGQRYPAPRLGEHTVQLLTEYGLSADEAQQIVAAGGALQAPALDAHETIAASA</sequence>
<gene>
    <name evidence="2" type="ORF">CE154_018590</name>
</gene>
<proteinExistence type="predicted"/>
<dbReference type="RefSeq" id="WP_094437625.1">
    <property type="nucleotide sequence ID" value="NZ_NKDB02000004.1"/>
</dbReference>
<dbReference type="SUPFAM" id="SSF89796">
    <property type="entry name" value="CoA-transferase family III (CaiB/BaiF)"/>
    <property type="match status" value="1"/>
</dbReference>
<dbReference type="InterPro" id="IPR003673">
    <property type="entry name" value="CoA-Trfase_fam_III"/>
</dbReference>
<comment type="caution">
    <text evidence="2">The sequence shown here is derived from an EMBL/GenBank/DDBJ whole genome shotgun (WGS) entry which is preliminary data.</text>
</comment>
<dbReference type="Gene3D" id="3.40.50.10540">
    <property type="entry name" value="Crotonobetainyl-coa:carnitine coa-transferase, domain 1"/>
    <property type="match status" value="1"/>
</dbReference>
<reference evidence="2 3" key="1">
    <citation type="submission" date="2018-09" db="EMBL/GenBank/DDBJ databases">
        <title>Genome comparison of Alicycliphilus sp. BQ1, a polyurethanolytic bacterium, with its closest phylogenetic relatives Alicycliphilus denitrificans BC and K601, unable to attack polyurethane.</title>
        <authorList>
            <person name="Loza-Tavera H."/>
            <person name="Lozano L."/>
            <person name="Cevallos M."/>
            <person name="Maya-Lucas O."/>
            <person name="Garcia-Mena J."/>
            <person name="Hernandez J."/>
        </authorList>
    </citation>
    <scope>NUCLEOTIDE SEQUENCE [LARGE SCALE GENOMIC DNA]</scope>
    <source>
        <strain evidence="2 3">BQ1</strain>
    </source>
</reference>